<dbReference type="GO" id="GO:0005886">
    <property type="term" value="C:plasma membrane"/>
    <property type="evidence" value="ECO:0007669"/>
    <property type="project" value="UniProtKB-SubCell"/>
</dbReference>
<dbReference type="CDD" id="cd03254">
    <property type="entry name" value="ABCC_Glucan_exporter_like"/>
    <property type="match status" value="1"/>
</dbReference>
<proteinExistence type="predicted"/>
<feature type="transmembrane region" description="Helical" evidence="8">
    <location>
        <begin position="253"/>
        <end position="273"/>
    </location>
</feature>
<dbReference type="GO" id="GO:0016887">
    <property type="term" value="F:ATP hydrolysis activity"/>
    <property type="evidence" value="ECO:0007669"/>
    <property type="project" value="InterPro"/>
</dbReference>
<dbReference type="SMART" id="SM00382">
    <property type="entry name" value="AAA"/>
    <property type="match status" value="1"/>
</dbReference>
<comment type="caution">
    <text evidence="11">The sequence shown here is derived from an EMBL/GenBank/DDBJ whole genome shotgun (WGS) entry which is preliminary data.</text>
</comment>
<dbReference type="PANTHER" id="PTHR43394">
    <property type="entry name" value="ATP-DEPENDENT PERMEASE MDL1, MITOCHONDRIAL"/>
    <property type="match status" value="1"/>
</dbReference>
<dbReference type="AlphaFoldDB" id="A0A9D1ITX7"/>
<evidence type="ECO:0000256" key="4">
    <source>
        <dbReference type="ARBA" id="ARBA00022741"/>
    </source>
</evidence>
<dbReference type="GO" id="GO:0015421">
    <property type="term" value="F:ABC-type oligopeptide transporter activity"/>
    <property type="evidence" value="ECO:0007669"/>
    <property type="project" value="TreeGrafter"/>
</dbReference>
<dbReference type="PROSITE" id="PS50893">
    <property type="entry name" value="ABC_TRANSPORTER_2"/>
    <property type="match status" value="1"/>
</dbReference>
<evidence type="ECO:0000256" key="3">
    <source>
        <dbReference type="ARBA" id="ARBA00022692"/>
    </source>
</evidence>
<dbReference type="PANTHER" id="PTHR43394:SF1">
    <property type="entry name" value="ATP-BINDING CASSETTE SUB-FAMILY B MEMBER 10, MITOCHONDRIAL"/>
    <property type="match status" value="1"/>
</dbReference>
<keyword evidence="6 8" id="KW-1133">Transmembrane helix</keyword>
<reference evidence="11" key="2">
    <citation type="journal article" date="2021" name="PeerJ">
        <title>Extensive microbial diversity within the chicken gut microbiome revealed by metagenomics and culture.</title>
        <authorList>
            <person name="Gilroy R."/>
            <person name="Ravi A."/>
            <person name="Getino M."/>
            <person name="Pursley I."/>
            <person name="Horton D.L."/>
            <person name="Alikhan N.F."/>
            <person name="Baker D."/>
            <person name="Gharbi K."/>
            <person name="Hall N."/>
            <person name="Watson M."/>
            <person name="Adriaenssens E.M."/>
            <person name="Foster-Nyarko E."/>
            <person name="Jarju S."/>
            <person name="Secka A."/>
            <person name="Antonio M."/>
            <person name="Oren A."/>
            <person name="Chaudhuri R.R."/>
            <person name="La Ragione R."/>
            <person name="Hildebrand F."/>
            <person name="Pallen M.J."/>
        </authorList>
    </citation>
    <scope>NUCLEOTIDE SEQUENCE</scope>
    <source>
        <strain evidence="11">CHK191-8634</strain>
    </source>
</reference>
<keyword evidence="5 11" id="KW-0067">ATP-binding</keyword>
<feature type="domain" description="ABC transmembrane type-1" evidence="10">
    <location>
        <begin position="35"/>
        <end position="317"/>
    </location>
</feature>
<dbReference type="PROSITE" id="PS50929">
    <property type="entry name" value="ABC_TM1F"/>
    <property type="match status" value="1"/>
</dbReference>
<evidence type="ECO:0000256" key="2">
    <source>
        <dbReference type="ARBA" id="ARBA00022448"/>
    </source>
</evidence>
<keyword evidence="2" id="KW-0813">Transport</keyword>
<dbReference type="Gene3D" id="3.40.50.300">
    <property type="entry name" value="P-loop containing nucleotide triphosphate hydrolases"/>
    <property type="match status" value="1"/>
</dbReference>
<dbReference type="SUPFAM" id="SSF90123">
    <property type="entry name" value="ABC transporter transmembrane region"/>
    <property type="match status" value="1"/>
</dbReference>
<evidence type="ECO:0000256" key="6">
    <source>
        <dbReference type="ARBA" id="ARBA00022989"/>
    </source>
</evidence>
<keyword evidence="4" id="KW-0547">Nucleotide-binding</keyword>
<feature type="domain" description="ABC transporter" evidence="9">
    <location>
        <begin position="363"/>
        <end position="598"/>
    </location>
</feature>
<dbReference type="Proteomes" id="UP000824073">
    <property type="component" value="Unassembled WGS sequence"/>
</dbReference>
<dbReference type="InterPro" id="IPR036640">
    <property type="entry name" value="ABC1_TM_sf"/>
</dbReference>
<evidence type="ECO:0000256" key="7">
    <source>
        <dbReference type="ARBA" id="ARBA00023136"/>
    </source>
</evidence>
<keyword evidence="3 8" id="KW-0812">Transmembrane</keyword>
<dbReference type="Pfam" id="PF00005">
    <property type="entry name" value="ABC_tran"/>
    <property type="match status" value="1"/>
</dbReference>
<feature type="transmembrane region" description="Helical" evidence="8">
    <location>
        <begin position="145"/>
        <end position="168"/>
    </location>
</feature>
<evidence type="ECO:0000313" key="11">
    <source>
        <dbReference type="EMBL" id="HIU42681.1"/>
    </source>
</evidence>
<protein>
    <submittedName>
        <fullName evidence="11">ABC transporter ATP-binding protein</fullName>
    </submittedName>
</protein>
<feature type="transmembrane region" description="Helical" evidence="8">
    <location>
        <begin position="174"/>
        <end position="192"/>
    </location>
</feature>
<dbReference type="GO" id="GO:0005524">
    <property type="term" value="F:ATP binding"/>
    <property type="evidence" value="ECO:0007669"/>
    <property type="project" value="UniProtKB-KW"/>
</dbReference>
<feature type="transmembrane region" description="Helical" evidence="8">
    <location>
        <begin position="34"/>
        <end position="51"/>
    </location>
</feature>
<evidence type="ECO:0000256" key="5">
    <source>
        <dbReference type="ARBA" id="ARBA00022840"/>
    </source>
</evidence>
<name>A0A9D1ITX7_9CLOT</name>
<dbReference type="InterPro" id="IPR027417">
    <property type="entry name" value="P-loop_NTPase"/>
</dbReference>
<accession>A0A9D1ITX7</accession>
<dbReference type="InterPro" id="IPR003439">
    <property type="entry name" value="ABC_transporter-like_ATP-bd"/>
</dbReference>
<dbReference type="InterPro" id="IPR003593">
    <property type="entry name" value="AAA+_ATPase"/>
</dbReference>
<dbReference type="InterPro" id="IPR039421">
    <property type="entry name" value="Type_1_exporter"/>
</dbReference>
<evidence type="ECO:0000256" key="8">
    <source>
        <dbReference type="SAM" id="Phobius"/>
    </source>
</evidence>
<organism evidence="11 12">
    <name type="scientific">Candidatus Ventrousia excrementavium</name>
    <dbReference type="NCBI Taxonomy" id="2840961"/>
    <lineage>
        <taxon>Bacteria</taxon>
        <taxon>Bacillati</taxon>
        <taxon>Bacillota</taxon>
        <taxon>Clostridia</taxon>
        <taxon>Eubacteriales</taxon>
        <taxon>Clostridiaceae</taxon>
        <taxon>Clostridiaceae incertae sedis</taxon>
        <taxon>Candidatus Ventrousia</taxon>
    </lineage>
</organism>
<gene>
    <name evidence="11" type="ORF">IAB67_00095</name>
</gene>
<dbReference type="Gene3D" id="1.20.1560.10">
    <property type="entry name" value="ABC transporter type 1, transmembrane domain"/>
    <property type="match status" value="1"/>
</dbReference>
<sequence>MTENIFEQEQTRSTFQAKIWKKLWPFVRPYKRKLLTLVLLMVVIAGVDIAMPLFQRYAIDTFITPQTTDGLWLFALVYAGVLVVQGLTVVIFSRTSMVLEMSLGRGLKRACFVHLQKLSFSYYNQTPVGYILARVMSDTNRISSLIAWGLIDLFWAVAYIIGVFGAMLVLNVRLALLVMTVVPVIAVITALFQSRILRTNRRVRAVNSRITGAYNEGITGAKTSKTLVIEERNDRDFHQLTDLMHNTSIHATMLNAMFIPIVLFFGSLAAALVLQQGGYLVMENMLEIGVLSAFVSYALGILEPVQQMARVFAEVIAAQVNIERVTTLLEHKCDIVDPPEVVERYGDCFEPKKENWEPIRGDIEFDHVWFKYPDGKDYILEDFCLKIPAGQNVAIVGETGAGKSTLVNLACRFFEPTRGRVLIDGRDVRERSQLWLHSSLGYVLQSPHLFSGTVMDNIRYGRLDATDEEVYEAVRLVSADSVIQKLENGYQTDVGEGGDRLSTGEKQLVSFARAMLADPPIFVLDEATSSIDTETEQLIQNAISHVLNGRTSFLIAHRLSTIRHADVILVVRDGKIIERGSHDELMEKGGYYHSLYTAMSIEQQQ</sequence>
<dbReference type="FunFam" id="3.40.50.300:FF:000287">
    <property type="entry name" value="Multidrug ABC transporter ATP-binding protein"/>
    <property type="match status" value="1"/>
</dbReference>
<feature type="transmembrane region" description="Helical" evidence="8">
    <location>
        <begin position="71"/>
        <end position="92"/>
    </location>
</feature>
<evidence type="ECO:0000259" key="10">
    <source>
        <dbReference type="PROSITE" id="PS50929"/>
    </source>
</evidence>
<comment type="subcellular location">
    <subcellularLocation>
        <location evidence="1">Cell membrane</location>
        <topology evidence="1">Multi-pass membrane protein</topology>
    </subcellularLocation>
</comment>
<dbReference type="InterPro" id="IPR011527">
    <property type="entry name" value="ABC1_TM_dom"/>
</dbReference>
<dbReference type="CDD" id="cd18540">
    <property type="entry name" value="ABC_6TM_exporter_like"/>
    <property type="match status" value="1"/>
</dbReference>
<evidence type="ECO:0000256" key="1">
    <source>
        <dbReference type="ARBA" id="ARBA00004651"/>
    </source>
</evidence>
<dbReference type="SUPFAM" id="SSF52540">
    <property type="entry name" value="P-loop containing nucleoside triphosphate hydrolases"/>
    <property type="match status" value="1"/>
</dbReference>
<evidence type="ECO:0000259" key="9">
    <source>
        <dbReference type="PROSITE" id="PS50893"/>
    </source>
</evidence>
<dbReference type="EMBL" id="DVMR01000001">
    <property type="protein sequence ID" value="HIU42681.1"/>
    <property type="molecule type" value="Genomic_DNA"/>
</dbReference>
<evidence type="ECO:0000313" key="12">
    <source>
        <dbReference type="Proteomes" id="UP000824073"/>
    </source>
</evidence>
<reference evidence="11" key="1">
    <citation type="submission" date="2020-10" db="EMBL/GenBank/DDBJ databases">
        <authorList>
            <person name="Gilroy R."/>
        </authorList>
    </citation>
    <scope>NUCLEOTIDE SEQUENCE</scope>
    <source>
        <strain evidence="11">CHK191-8634</strain>
    </source>
</reference>
<keyword evidence="7 8" id="KW-0472">Membrane</keyword>
<dbReference type="Pfam" id="PF00664">
    <property type="entry name" value="ABC_membrane"/>
    <property type="match status" value="1"/>
</dbReference>